<sequence>WSEMLPEALARIFAVLPLEERMRSVPVVCKAWRKAAMDPTCWRVVDLHEWSRLMPWEVIHRMVQLVVERSGGGLEELSVCRLANDEPVDYIAKRGHGLKVLRIPFCQVTDGCIANIAPSLSRITHLDISGCTAISKTALAQIGRSCKSLARLDRNMSFFFQTNNLVAEEYDDEALAIAAHMPLLRHLELCYGSLTNSGLAAILDKCKSLDFLDLRGCMNLTIDG</sequence>
<dbReference type="SMART" id="SM00367">
    <property type="entry name" value="LRR_CC"/>
    <property type="match status" value="2"/>
</dbReference>
<dbReference type="Gramene" id="EFJ23281">
    <property type="protein sequence ID" value="EFJ23281"/>
    <property type="gene ID" value="SELMODRAFT_35457"/>
</dbReference>
<dbReference type="InterPro" id="IPR032675">
    <property type="entry name" value="LRR_dom_sf"/>
</dbReference>
<dbReference type="EMBL" id="GL377603">
    <property type="protein sequence ID" value="EFJ20282.1"/>
    <property type="molecule type" value="Genomic_DNA"/>
</dbReference>
<dbReference type="Gene3D" id="3.80.10.10">
    <property type="entry name" value="Ribonuclease Inhibitor"/>
    <property type="match status" value="2"/>
</dbReference>
<protein>
    <recommendedName>
        <fullName evidence="1">F-box domain-containing protein</fullName>
    </recommendedName>
</protein>
<dbReference type="AlphaFoldDB" id="D8RWM1"/>
<dbReference type="PANTHER" id="PTHR38926:SF5">
    <property type="entry name" value="F-BOX AND LEUCINE-RICH REPEAT PROTEIN 6"/>
    <property type="match status" value="1"/>
</dbReference>
<dbReference type="SUPFAM" id="SSF52047">
    <property type="entry name" value="RNI-like"/>
    <property type="match status" value="1"/>
</dbReference>
<dbReference type="InterPro" id="IPR006553">
    <property type="entry name" value="Leu-rich_rpt_Cys-con_subtyp"/>
</dbReference>
<dbReference type="OrthoDB" id="2095648at2759"/>
<dbReference type="KEGG" id="smo:SELMODRAFT_35457"/>
<dbReference type="Gramene" id="EFJ20282">
    <property type="protein sequence ID" value="EFJ20282"/>
    <property type="gene ID" value="SELMODRAFT_35466"/>
</dbReference>
<dbReference type="Proteomes" id="UP000001514">
    <property type="component" value="Unassembled WGS sequence"/>
</dbReference>
<gene>
    <name evidence="3" type="ORF">SELMODRAFT_35457</name>
    <name evidence="2" type="ORF">SELMODRAFT_35466</name>
</gene>
<dbReference type="FunCoup" id="D8RWM1">
    <property type="interactions" value="1101"/>
</dbReference>
<proteinExistence type="predicted"/>
<dbReference type="InParanoid" id="D8RWM1"/>
<dbReference type="OMA" id="FCRNMHP"/>
<feature type="domain" description="F-box" evidence="1">
    <location>
        <begin position="6"/>
        <end position="47"/>
    </location>
</feature>
<evidence type="ECO:0000313" key="3">
    <source>
        <dbReference type="EMBL" id="EFJ23281.1"/>
    </source>
</evidence>
<dbReference type="Gene3D" id="1.20.1280.50">
    <property type="match status" value="1"/>
</dbReference>
<reference evidence="3 4" key="1">
    <citation type="journal article" date="2011" name="Science">
        <title>The Selaginella genome identifies genetic changes associated with the evolution of vascular plants.</title>
        <authorList>
            <person name="Banks J.A."/>
            <person name="Nishiyama T."/>
            <person name="Hasebe M."/>
            <person name="Bowman J.L."/>
            <person name="Gribskov M."/>
            <person name="dePamphilis C."/>
            <person name="Albert V.A."/>
            <person name="Aono N."/>
            <person name="Aoyama T."/>
            <person name="Ambrose B.A."/>
            <person name="Ashton N.W."/>
            <person name="Axtell M.J."/>
            <person name="Barker E."/>
            <person name="Barker M.S."/>
            <person name="Bennetzen J.L."/>
            <person name="Bonawitz N.D."/>
            <person name="Chapple C."/>
            <person name="Cheng C."/>
            <person name="Correa L.G."/>
            <person name="Dacre M."/>
            <person name="DeBarry J."/>
            <person name="Dreyer I."/>
            <person name="Elias M."/>
            <person name="Engstrom E.M."/>
            <person name="Estelle M."/>
            <person name="Feng L."/>
            <person name="Finet C."/>
            <person name="Floyd S.K."/>
            <person name="Frommer W.B."/>
            <person name="Fujita T."/>
            <person name="Gramzow L."/>
            <person name="Gutensohn M."/>
            <person name="Harholt J."/>
            <person name="Hattori M."/>
            <person name="Heyl A."/>
            <person name="Hirai T."/>
            <person name="Hiwatashi Y."/>
            <person name="Ishikawa M."/>
            <person name="Iwata M."/>
            <person name="Karol K.G."/>
            <person name="Koehler B."/>
            <person name="Kolukisaoglu U."/>
            <person name="Kubo M."/>
            <person name="Kurata T."/>
            <person name="Lalonde S."/>
            <person name="Li K."/>
            <person name="Li Y."/>
            <person name="Litt A."/>
            <person name="Lyons E."/>
            <person name="Manning G."/>
            <person name="Maruyama T."/>
            <person name="Michael T.P."/>
            <person name="Mikami K."/>
            <person name="Miyazaki S."/>
            <person name="Morinaga S."/>
            <person name="Murata T."/>
            <person name="Mueller-Roeber B."/>
            <person name="Nelson D.R."/>
            <person name="Obara M."/>
            <person name="Oguri Y."/>
            <person name="Olmstead R.G."/>
            <person name="Onodera N."/>
            <person name="Petersen B.L."/>
            <person name="Pils B."/>
            <person name="Prigge M."/>
            <person name="Rensing S.A."/>
            <person name="Riano-Pachon D.M."/>
            <person name="Roberts A.W."/>
            <person name="Sato Y."/>
            <person name="Scheller H.V."/>
            <person name="Schulz B."/>
            <person name="Schulz C."/>
            <person name="Shakirov E.V."/>
            <person name="Shibagaki N."/>
            <person name="Shinohara N."/>
            <person name="Shippen D.E."/>
            <person name="Soerensen I."/>
            <person name="Sotooka R."/>
            <person name="Sugimoto N."/>
            <person name="Sugita M."/>
            <person name="Sumikawa N."/>
            <person name="Tanurdzic M."/>
            <person name="Theissen G."/>
            <person name="Ulvskov P."/>
            <person name="Wakazuki S."/>
            <person name="Weng J.K."/>
            <person name="Willats W.W."/>
            <person name="Wipf D."/>
            <person name="Wolf P.G."/>
            <person name="Yang L."/>
            <person name="Zimmer A.D."/>
            <person name="Zhu Q."/>
            <person name="Mitros T."/>
            <person name="Hellsten U."/>
            <person name="Loque D."/>
            <person name="Otillar R."/>
            <person name="Salamov A."/>
            <person name="Schmutz J."/>
            <person name="Shapiro H."/>
            <person name="Lindquist E."/>
            <person name="Lucas S."/>
            <person name="Rokhsar D."/>
            <person name="Grigoriev I.V."/>
        </authorList>
    </citation>
    <scope>NUCLEOTIDE SEQUENCE [LARGE SCALE GENOMIC DNA]</scope>
</reference>
<evidence type="ECO:0000259" key="1">
    <source>
        <dbReference type="Pfam" id="PF12937"/>
    </source>
</evidence>
<dbReference type="HOGENOM" id="CLU_044915_0_1_1"/>
<organism evidence="4">
    <name type="scientific">Selaginella moellendorffii</name>
    <name type="common">Spikemoss</name>
    <dbReference type="NCBI Taxonomy" id="88036"/>
    <lineage>
        <taxon>Eukaryota</taxon>
        <taxon>Viridiplantae</taxon>
        <taxon>Streptophyta</taxon>
        <taxon>Embryophyta</taxon>
        <taxon>Tracheophyta</taxon>
        <taxon>Lycopodiopsida</taxon>
        <taxon>Selaginellales</taxon>
        <taxon>Selaginellaceae</taxon>
        <taxon>Selaginella</taxon>
    </lineage>
</organism>
<keyword evidence="4" id="KW-1185">Reference proteome</keyword>
<evidence type="ECO:0000313" key="2">
    <source>
        <dbReference type="EMBL" id="EFJ20282.1"/>
    </source>
</evidence>
<feature type="non-terminal residue" evidence="3">
    <location>
        <position position="224"/>
    </location>
</feature>
<dbReference type="EMBL" id="GL377593">
    <property type="protein sequence ID" value="EFJ23281.1"/>
    <property type="molecule type" value="Genomic_DNA"/>
</dbReference>
<evidence type="ECO:0000313" key="4">
    <source>
        <dbReference type="Proteomes" id="UP000001514"/>
    </source>
</evidence>
<name>D8RWM1_SELML</name>
<dbReference type="InterPro" id="IPR001810">
    <property type="entry name" value="F-box_dom"/>
</dbReference>
<feature type="non-terminal residue" evidence="3">
    <location>
        <position position="1"/>
    </location>
</feature>
<dbReference type="Pfam" id="PF12937">
    <property type="entry name" value="F-box-like"/>
    <property type="match status" value="1"/>
</dbReference>
<dbReference type="PANTHER" id="PTHR38926">
    <property type="entry name" value="F-BOX DOMAIN CONTAINING PROTEIN, EXPRESSED"/>
    <property type="match status" value="1"/>
</dbReference>
<accession>D8RWM1</accession>
<dbReference type="KEGG" id="smo:SELMODRAFT_35466"/>
<dbReference type="eggNOG" id="KOG1947">
    <property type="taxonomic scope" value="Eukaryota"/>
</dbReference>
<dbReference type="STRING" id="88036.D8RWM1"/>
<dbReference type="GO" id="GO:1905761">
    <property type="term" value="F:SCF ubiquitin ligase complex binding"/>
    <property type="evidence" value="ECO:0000318"/>
    <property type="project" value="GO_Central"/>
</dbReference>